<feature type="domain" description="L,D-TPase catalytic" evidence="14">
    <location>
        <begin position="302"/>
        <end position="427"/>
    </location>
</feature>
<evidence type="ECO:0000259" key="14">
    <source>
        <dbReference type="PROSITE" id="PS52029"/>
    </source>
</evidence>
<keyword evidence="8" id="KW-0564">Palmitate</keyword>
<keyword evidence="10" id="KW-0012">Acyltransferase</keyword>
<dbReference type="OrthoDB" id="5242354at2"/>
<evidence type="ECO:0000256" key="13">
    <source>
        <dbReference type="PROSITE-ProRule" id="PRU01373"/>
    </source>
</evidence>
<comment type="pathway">
    <text evidence="12">Glycan biosynthesis.</text>
</comment>
<evidence type="ECO:0000313" key="15">
    <source>
        <dbReference type="EMBL" id="QES18083.1"/>
    </source>
</evidence>
<protein>
    <recommendedName>
        <fullName evidence="14">L,D-TPase catalytic domain-containing protein</fullName>
    </recommendedName>
</protein>
<dbReference type="CDD" id="cd16913">
    <property type="entry name" value="YkuD_like"/>
    <property type="match status" value="1"/>
</dbReference>
<evidence type="ECO:0000256" key="3">
    <source>
        <dbReference type="ARBA" id="ARBA00022679"/>
    </source>
</evidence>
<dbReference type="GO" id="GO:0016746">
    <property type="term" value="F:acyltransferase activity"/>
    <property type="evidence" value="ECO:0007669"/>
    <property type="project" value="UniProtKB-KW"/>
</dbReference>
<keyword evidence="9" id="KW-0449">Lipoprotein</keyword>
<evidence type="ECO:0000256" key="10">
    <source>
        <dbReference type="ARBA" id="ARBA00023315"/>
    </source>
</evidence>
<evidence type="ECO:0000256" key="12">
    <source>
        <dbReference type="ARBA" id="ARBA00060592"/>
    </source>
</evidence>
<dbReference type="InterPro" id="IPR041280">
    <property type="entry name" value="Big_10"/>
</dbReference>
<proteinExistence type="predicted"/>
<evidence type="ECO:0000256" key="7">
    <source>
        <dbReference type="ARBA" id="ARBA00023136"/>
    </source>
</evidence>
<dbReference type="Pfam" id="PF03734">
    <property type="entry name" value="YkuD"/>
    <property type="match status" value="1"/>
</dbReference>
<dbReference type="PANTHER" id="PTHR30582">
    <property type="entry name" value="L,D-TRANSPEPTIDASE"/>
    <property type="match status" value="1"/>
</dbReference>
<keyword evidence="11 13" id="KW-0961">Cell wall biogenesis/degradation</keyword>
<name>A0A5P2AIX0_STRVZ</name>
<feature type="active site" description="Nucleophile" evidence="13">
    <location>
        <position position="403"/>
    </location>
</feature>
<evidence type="ECO:0000256" key="8">
    <source>
        <dbReference type="ARBA" id="ARBA00023139"/>
    </source>
</evidence>
<dbReference type="InterPro" id="IPR038063">
    <property type="entry name" value="Transpep_catalytic_dom"/>
</dbReference>
<dbReference type="EMBL" id="CP029194">
    <property type="protein sequence ID" value="QES18083.1"/>
    <property type="molecule type" value="Genomic_DNA"/>
</dbReference>
<dbReference type="Gene3D" id="2.60.40.3780">
    <property type="match status" value="1"/>
</dbReference>
<dbReference type="SUPFAM" id="SSF141523">
    <property type="entry name" value="L,D-transpeptidase catalytic domain-like"/>
    <property type="match status" value="1"/>
</dbReference>
<comment type="pathway">
    <text evidence="1 13">Cell wall biogenesis; peptidoglycan biosynthesis.</text>
</comment>
<dbReference type="Pfam" id="PF17964">
    <property type="entry name" value="Big_10"/>
    <property type="match status" value="1"/>
</dbReference>
<evidence type="ECO:0000256" key="2">
    <source>
        <dbReference type="ARBA" id="ARBA00022475"/>
    </source>
</evidence>
<dbReference type="Gene3D" id="2.60.40.3710">
    <property type="match status" value="1"/>
</dbReference>
<evidence type="ECO:0000256" key="4">
    <source>
        <dbReference type="ARBA" id="ARBA00022729"/>
    </source>
</evidence>
<reference evidence="15 16" key="1">
    <citation type="submission" date="2018-05" db="EMBL/GenBank/DDBJ databases">
        <title>Streptomyces venezuelae.</title>
        <authorList>
            <person name="Kim W."/>
            <person name="Lee N."/>
            <person name="Cho B.-K."/>
        </authorList>
    </citation>
    <scope>NUCLEOTIDE SEQUENCE [LARGE SCALE GENOMIC DNA]</scope>
    <source>
        <strain evidence="15 16">ATCC 15068</strain>
    </source>
</reference>
<keyword evidence="4" id="KW-0732">Signal</keyword>
<keyword evidence="6 13" id="KW-0573">Peptidoglycan synthesis</keyword>
<organism evidence="15 16">
    <name type="scientific">Streptomyces venezuelae</name>
    <dbReference type="NCBI Taxonomy" id="54571"/>
    <lineage>
        <taxon>Bacteria</taxon>
        <taxon>Bacillati</taxon>
        <taxon>Actinomycetota</taxon>
        <taxon>Actinomycetes</taxon>
        <taxon>Kitasatosporales</taxon>
        <taxon>Streptomycetaceae</taxon>
        <taxon>Streptomyces</taxon>
    </lineage>
</organism>
<dbReference type="Gene3D" id="2.40.440.10">
    <property type="entry name" value="L,D-transpeptidase catalytic domain-like"/>
    <property type="match status" value="1"/>
</dbReference>
<evidence type="ECO:0000256" key="11">
    <source>
        <dbReference type="ARBA" id="ARBA00023316"/>
    </source>
</evidence>
<gene>
    <name evidence="15" type="ORF">DEJ46_02330</name>
</gene>
<evidence type="ECO:0000256" key="6">
    <source>
        <dbReference type="ARBA" id="ARBA00022984"/>
    </source>
</evidence>
<dbReference type="UniPathway" id="UPA00219"/>
<feature type="active site" description="Proton donor/acceptor" evidence="13">
    <location>
        <position position="385"/>
    </location>
</feature>
<dbReference type="GO" id="GO:0071972">
    <property type="term" value="F:peptidoglycan L,D-transpeptidase activity"/>
    <property type="evidence" value="ECO:0007669"/>
    <property type="project" value="TreeGrafter"/>
</dbReference>
<accession>A0A5P2AIX0</accession>
<evidence type="ECO:0000256" key="5">
    <source>
        <dbReference type="ARBA" id="ARBA00022960"/>
    </source>
</evidence>
<dbReference type="InterPro" id="IPR005490">
    <property type="entry name" value="LD_TPept_cat_dom"/>
</dbReference>
<dbReference type="PANTHER" id="PTHR30582:SF2">
    <property type="entry name" value="L,D-TRANSPEPTIDASE YCIB-RELATED"/>
    <property type="match status" value="1"/>
</dbReference>
<dbReference type="AlphaFoldDB" id="A0A5P2AIX0"/>
<sequence length="477" mass="50759">MLRSATPADVAVVRKGRVSDVPSRRYVRVWGALSLTVGAVLVGTVAQSPADPDTLPAGATDSTAVVSVDGCDTGVLCSAPRHTVALSAGLTSAGRTLTGQPFMLGAQATGPVSLLLRSPGRLADVTVTDRRGRRVAGAPSADGTRWTSTTALPAGGRYTARLVVERSDGGARPEAPRRHVARLDFRTAAAPPGERLTVTFGPEDGGTYGVGRPITAELSRPVPADEPGSRRRVERALQVRSEPRVEGAWHWVDSTTLHYRPRDYWPARATIRVHSGLDGLRVGSALHGGRSRPLTVTTGERVEAVTDVAALEMTVFRDGRAVRTIPVTTGKAGYRTRGGIKVVLGKEPLVRMRGDSIGIARGSRDFYDLKVRWATRVTWSGEYLHAAPWSLDAQGNENVSHGCTGMSTEDAAWLFRTVREGDIVRVVNGYGEPMTPFGNGFGDWNLSWAEWRRGSALTGRAAAGPAPAAEGSLRPAL</sequence>
<evidence type="ECO:0000256" key="1">
    <source>
        <dbReference type="ARBA" id="ARBA00004752"/>
    </source>
</evidence>
<keyword evidence="2" id="KW-1003">Cell membrane</keyword>
<dbReference type="Proteomes" id="UP000324106">
    <property type="component" value="Chromosome"/>
</dbReference>
<keyword evidence="3" id="KW-0808">Transferase</keyword>
<dbReference type="GO" id="GO:0005576">
    <property type="term" value="C:extracellular region"/>
    <property type="evidence" value="ECO:0007669"/>
    <property type="project" value="TreeGrafter"/>
</dbReference>
<dbReference type="GO" id="GO:0008360">
    <property type="term" value="P:regulation of cell shape"/>
    <property type="evidence" value="ECO:0007669"/>
    <property type="project" value="UniProtKB-UniRule"/>
</dbReference>
<keyword evidence="7" id="KW-0472">Membrane</keyword>
<keyword evidence="5 13" id="KW-0133">Cell shape</keyword>
<dbReference type="InterPro" id="IPR050979">
    <property type="entry name" value="LD-transpeptidase"/>
</dbReference>
<evidence type="ECO:0000256" key="9">
    <source>
        <dbReference type="ARBA" id="ARBA00023288"/>
    </source>
</evidence>
<dbReference type="GO" id="GO:0018104">
    <property type="term" value="P:peptidoglycan-protein cross-linking"/>
    <property type="evidence" value="ECO:0007669"/>
    <property type="project" value="TreeGrafter"/>
</dbReference>
<dbReference type="GO" id="GO:0071555">
    <property type="term" value="P:cell wall organization"/>
    <property type="evidence" value="ECO:0007669"/>
    <property type="project" value="UniProtKB-UniRule"/>
</dbReference>
<dbReference type="PROSITE" id="PS52029">
    <property type="entry name" value="LD_TPASE"/>
    <property type="match status" value="1"/>
</dbReference>
<dbReference type="FunFam" id="2.40.440.10:FF:000005">
    <property type="entry name" value="L,D-transpeptidase 2"/>
    <property type="match status" value="1"/>
</dbReference>
<evidence type="ECO:0000313" key="16">
    <source>
        <dbReference type="Proteomes" id="UP000324106"/>
    </source>
</evidence>